<keyword evidence="2" id="KW-0547">Nucleotide-binding</keyword>
<protein>
    <submittedName>
        <fullName evidence="2">ATP-binding protein</fullName>
    </submittedName>
</protein>
<feature type="domain" description="ORC1/DEAH AAA+ ATPase" evidence="1">
    <location>
        <begin position="41"/>
        <end position="138"/>
    </location>
</feature>
<name>A0A9X4AIF2_9BACI</name>
<dbReference type="InterPro" id="IPR049945">
    <property type="entry name" value="AAA_22"/>
</dbReference>
<dbReference type="EMBL" id="JAMQJZ010000007">
    <property type="protein sequence ID" value="MDC3420926.1"/>
    <property type="molecule type" value="Genomic_DNA"/>
</dbReference>
<dbReference type="GO" id="GO:0016887">
    <property type="term" value="F:ATP hydrolysis activity"/>
    <property type="evidence" value="ECO:0007669"/>
    <property type="project" value="InterPro"/>
</dbReference>
<dbReference type="Pfam" id="PF13401">
    <property type="entry name" value="AAA_22"/>
    <property type="match status" value="1"/>
</dbReference>
<proteinExistence type="predicted"/>
<sequence>MKSNADANMGMFVTEMEDIHFFGRDREIRLFKQWLLNTESNNKILNIYGIGGSGKTYLLHAFERMTDHENDLFLHIDCRDFIQTPLTLAENLLIQLYNKYPNIEQNKSYTLQECLFLLQHISQEKRIVIAVDAYEQMRELERWFRNTFLKNLPGNTYIVISGRNPLKGEWEESPAWRKIITRMKLSDFSYSVTKQYLSHYEIDREDLLKRIWVITKGNPLALSLAVLSIEKINKETKWINRDKSNYSPVLLQLTRAWLAETPDFSTGQAHVGSTYCFSLFVHVAAMFRVQKLHFGYRNWQ</sequence>
<dbReference type="GO" id="GO:0005524">
    <property type="term" value="F:ATP binding"/>
    <property type="evidence" value="ECO:0007669"/>
    <property type="project" value="UniProtKB-KW"/>
</dbReference>
<dbReference type="InterPro" id="IPR027417">
    <property type="entry name" value="P-loop_NTPase"/>
</dbReference>
<evidence type="ECO:0000313" key="3">
    <source>
        <dbReference type="Proteomes" id="UP001145072"/>
    </source>
</evidence>
<gene>
    <name evidence="2" type="ORF">NC661_11155</name>
</gene>
<dbReference type="Gene3D" id="3.40.50.300">
    <property type="entry name" value="P-loop containing nucleotide triphosphate hydrolases"/>
    <property type="match status" value="1"/>
</dbReference>
<comment type="caution">
    <text evidence="2">The sequence shown here is derived from an EMBL/GenBank/DDBJ whole genome shotgun (WGS) entry which is preliminary data.</text>
</comment>
<reference evidence="2" key="1">
    <citation type="submission" date="2022-06" db="EMBL/GenBank/DDBJ databases">
        <title>Aquibacillus sp. a new bacterium isolated from soil saline samples.</title>
        <authorList>
            <person name="Galisteo C."/>
            <person name="De La Haba R."/>
            <person name="Sanchez-Porro C."/>
            <person name="Ventosa A."/>
        </authorList>
    </citation>
    <scope>NUCLEOTIDE SEQUENCE</scope>
    <source>
        <strain evidence="2">JCM 12387</strain>
    </source>
</reference>
<keyword evidence="3" id="KW-1185">Reference proteome</keyword>
<evidence type="ECO:0000259" key="1">
    <source>
        <dbReference type="Pfam" id="PF13401"/>
    </source>
</evidence>
<dbReference type="Proteomes" id="UP001145072">
    <property type="component" value="Unassembled WGS sequence"/>
</dbReference>
<accession>A0A9X4AIF2</accession>
<evidence type="ECO:0000313" key="2">
    <source>
        <dbReference type="EMBL" id="MDC3420926.1"/>
    </source>
</evidence>
<dbReference type="RefSeq" id="WP_272479980.1">
    <property type="nucleotide sequence ID" value="NZ_JAMQJZ010000007.1"/>
</dbReference>
<organism evidence="2 3">
    <name type="scientific">Aquibacillus koreensis</name>
    <dbReference type="NCBI Taxonomy" id="279446"/>
    <lineage>
        <taxon>Bacteria</taxon>
        <taxon>Bacillati</taxon>
        <taxon>Bacillota</taxon>
        <taxon>Bacilli</taxon>
        <taxon>Bacillales</taxon>
        <taxon>Bacillaceae</taxon>
        <taxon>Aquibacillus</taxon>
    </lineage>
</organism>
<dbReference type="SUPFAM" id="SSF52540">
    <property type="entry name" value="P-loop containing nucleoside triphosphate hydrolases"/>
    <property type="match status" value="1"/>
</dbReference>
<dbReference type="PRINTS" id="PR00364">
    <property type="entry name" value="DISEASERSIST"/>
</dbReference>
<keyword evidence="2" id="KW-0067">ATP-binding</keyword>
<dbReference type="AlphaFoldDB" id="A0A9X4AIF2"/>